<name>A0ABT7UA89_9FIRM</name>
<keyword evidence="7 10" id="KW-0119">Carbohydrate metabolism</keyword>
<evidence type="ECO:0000256" key="9">
    <source>
        <dbReference type="ARBA" id="ARBA00031501"/>
    </source>
</evidence>
<keyword evidence="5 10" id="KW-0328">Glycosyltransferase</keyword>
<accession>A0ABT7UA89</accession>
<dbReference type="NCBIfam" id="NF011080">
    <property type="entry name" value="PRK14508.1-3"/>
    <property type="match status" value="1"/>
</dbReference>
<comment type="caution">
    <text evidence="11">The sequence shown here is derived from an EMBL/GenBank/DDBJ whole genome shotgun (WGS) entry which is preliminary data.</text>
</comment>
<evidence type="ECO:0000256" key="1">
    <source>
        <dbReference type="ARBA" id="ARBA00000439"/>
    </source>
</evidence>
<evidence type="ECO:0000256" key="2">
    <source>
        <dbReference type="ARBA" id="ARBA00005684"/>
    </source>
</evidence>
<dbReference type="SUPFAM" id="SSF51445">
    <property type="entry name" value="(Trans)glycosidases"/>
    <property type="match status" value="1"/>
</dbReference>
<dbReference type="EC" id="2.4.1.25" evidence="3 10"/>
<evidence type="ECO:0000256" key="3">
    <source>
        <dbReference type="ARBA" id="ARBA00012560"/>
    </source>
</evidence>
<sequence>MERCAGVLAAVSSLPANQGIGDFGRKTKMFIDQIADAGFRIWQVLPMQPLGYGNSPYQPYSSFAGDPIFINIDRLSELELLKQSSIKNLNKFKESVSYEEVRKFKEPYFRKAFYEFKKQFDRFEKEYQTFCAESEWLDDYAVFITFKKLNDMKEWRQWPQEMKEWPKEHLVDLTPYENELFYEKFLQFMFFMQWKEIHAYAQSRGVRIMGDIPFYVGLDSADVWMDREEFLLEEDGSPSFVAGVPPDYFSATGQRWGNPIYDWKHMRANGYAFWIRRLAWQQRCYDIVRIDHFRAFDTYWKIPSSCETAIEGEWIEGEGRAFFDALYQALPQLELVAEDLGDIRPQVLELRDAYQLPGMDVLLFRMEPKLLKRPARENSIVYTGTHDNDTAEEAYGKFTHNRRIALRRFFHNRGYAERNFHDLLVHFAFDSDANYVIIPLQDILGLKGEGHMNHPGTIGSPNWEWKLKDYKKLTRELEKVKVWLSLAQRSTCREEIK</sequence>
<evidence type="ECO:0000256" key="4">
    <source>
        <dbReference type="ARBA" id="ARBA00020295"/>
    </source>
</evidence>
<comment type="similarity">
    <text evidence="2 10">Belongs to the disproportionating enzyme family.</text>
</comment>
<protein>
    <recommendedName>
        <fullName evidence="4 10">4-alpha-glucanotransferase</fullName>
        <ecNumber evidence="3 10">2.4.1.25</ecNumber>
    </recommendedName>
    <alternativeName>
        <fullName evidence="8 10">Amylomaltase</fullName>
    </alternativeName>
    <alternativeName>
        <fullName evidence="9 10">Disproportionating enzyme</fullName>
    </alternativeName>
</protein>
<evidence type="ECO:0000256" key="5">
    <source>
        <dbReference type="ARBA" id="ARBA00022676"/>
    </source>
</evidence>
<dbReference type="Gene3D" id="3.20.20.80">
    <property type="entry name" value="Glycosidases"/>
    <property type="match status" value="1"/>
</dbReference>
<keyword evidence="12" id="KW-1185">Reference proteome</keyword>
<dbReference type="RefSeq" id="WP_289607030.1">
    <property type="nucleotide sequence ID" value="NZ_JAUDCG010000008.1"/>
</dbReference>
<reference evidence="12" key="2">
    <citation type="submission" date="2023-06" db="EMBL/GenBank/DDBJ databases">
        <title>Identification and characterization of horizontal gene transfer across gut microbiota members of farm animals based on homology search.</title>
        <authorList>
            <person name="Zeman M."/>
            <person name="Kubasova T."/>
            <person name="Jahodarova E."/>
            <person name="Nykrynova M."/>
            <person name="Rychlik I."/>
        </authorList>
    </citation>
    <scope>NUCLEOTIDE SEQUENCE [LARGE SCALE GENOMIC DNA]</scope>
    <source>
        <strain evidence="12">ET39</strain>
    </source>
</reference>
<evidence type="ECO:0000313" key="11">
    <source>
        <dbReference type="EMBL" id="MDM8156560.1"/>
    </source>
</evidence>
<reference evidence="11 12" key="1">
    <citation type="submission" date="2023-06" db="EMBL/GenBank/DDBJ databases">
        <title>Identification and characterization of horizontal gene transfer across gut microbiota members of farm animals based on homology search.</title>
        <authorList>
            <person name="Schwarzerova J."/>
            <person name="Nykrynova M."/>
            <person name="Jureckova K."/>
            <person name="Cejkova D."/>
            <person name="Rychlik I."/>
        </authorList>
    </citation>
    <scope>NUCLEOTIDE SEQUENCE [LARGE SCALE GENOMIC DNA]</scope>
    <source>
        <strain evidence="11 12">ET39</strain>
    </source>
</reference>
<proteinExistence type="inferred from homology"/>
<dbReference type="NCBIfam" id="TIGR00217">
    <property type="entry name" value="malQ"/>
    <property type="match status" value="1"/>
</dbReference>
<dbReference type="GO" id="GO:0004134">
    <property type="term" value="F:4-alpha-glucanotransferase activity"/>
    <property type="evidence" value="ECO:0007669"/>
    <property type="project" value="UniProtKB-EC"/>
</dbReference>
<evidence type="ECO:0000256" key="7">
    <source>
        <dbReference type="ARBA" id="ARBA00023277"/>
    </source>
</evidence>
<evidence type="ECO:0000313" key="12">
    <source>
        <dbReference type="Proteomes" id="UP001529340"/>
    </source>
</evidence>
<dbReference type="PANTHER" id="PTHR32438:SF5">
    <property type="entry name" value="4-ALPHA-GLUCANOTRANSFERASE DPE1, CHLOROPLASTIC_AMYLOPLASTIC"/>
    <property type="match status" value="1"/>
</dbReference>
<evidence type="ECO:0000256" key="10">
    <source>
        <dbReference type="RuleBase" id="RU361207"/>
    </source>
</evidence>
<keyword evidence="6 10" id="KW-0808">Transferase</keyword>
<reference evidence="11 12" key="3">
    <citation type="submission" date="2023-06" db="EMBL/GenBank/DDBJ databases">
        <authorList>
            <person name="Zeman M."/>
            <person name="Kubasova T."/>
            <person name="Jahodarova E."/>
            <person name="Nykrynova M."/>
            <person name="Rychlik I."/>
        </authorList>
    </citation>
    <scope>NUCLEOTIDE SEQUENCE [LARGE SCALE GENOMIC DNA]</scope>
    <source>
        <strain evidence="11 12">ET39</strain>
    </source>
</reference>
<gene>
    <name evidence="11" type="primary">malQ</name>
    <name evidence="11" type="ORF">QUV96_02780</name>
</gene>
<dbReference type="InterPro" id="IPR017853">
    <property type="entry name" value="GH"/>
</dbReference>
<evidence type="ECO:0000256" key="6">
    <source>
        <dbReference type="ARBA" id="ARBA00022679"/>
    </source>
</evidence>
<comment type="catalytic activity">
    <reaction evidence="1 10">
        <text>Transfers a segment of a (1-&gt;4)-alpha-D-glucan to a new position in an acceptor, which may be glucose or a (1-&gt;4)-alpha-D-glucan.</text>
        <dbReference type="EC" id="2.4.1.25"/>
    </reaction>
</comment>
<organism evidence="11 12">
    <name type="scientific">Amedibacillus dolichus</name>
    <dbReference type="NCBI Taxonomy" id="31971"/>
    <lineage>
        <taxon>Bacteria</taxon>
        <taxon>Bacillati</taxon>
        <taxon>Bacillota</taxon>
        <taxon>Erysipelotrichia</taxon>
        <taxon>Erysipelotrichales</taxon>
        <taxon>Erysipelotrichaceae</taxon>
        <taxon>Amedibacillus</taxon>
    </lineage>
</organism>
<evidence type="ECO:0000256" key="8">
    <source>
        <dbReference type="ARBA" id="ARBA00031423"/>
    </source>
</evidence>
<dbReference type="InterPro" id="IPR003385">
    <property type="entry name" value="Glyco_hydro_77"/>
</dbReference>
<dbReference type="Proteomes" id="UP001529340">
    <property type="component" value="Unassembled WGS sequence"/>
</dbReference>
<dbReference type="PANTHER" id="PTHR32438">
    <property type="entry name" value="4-ALPHA-GLUCANOTRANSFERASE DPE1, CHLOROPLASTIC/AMYLOPLASTIC"/>
    <property type="match status" value="1"/>
</dbReference>
<dbReference type="Pfam" id="PF02446">
    <property type="entry name" value="Glyco_hydro_77"/>
    <property type="match status" value="1"/>
</dbReference>
<dbReference type="EMBL" id="JAUDCG010000008">
    <property type="protein sequence ID" value="MDM8156560.1"/>
    <property type="molecule type" value="Genomic_DNA"/>
</dbReference>